<organism evidence="4 5">
    <name type="scientific">Nakamurella aerolata</name>
    <dbReference type="NCBI Taxonomy" id="1656892"/>
    <lineage>
        <taxon>Bacteria</taxon>
        <taxon>Bacillati</taxon>
        <taxon>Actinomycetota</taxon>
        <taxon>Actinomycetes</taxon>
        <taxon>Nakamurellales</taxon>
        <taxon>Nakamurellaceae</taxon>
        <taxon>Nakamurella</taxon>
    </lineage>
</organism>
<evidence type="ECO:0000256" key="1">
    <source>
        <dbReference type="ARBA" id="ARBA00022679"/>
    </source>
</evidence>
<protein>
    <submittedName>
        <fullName evidence="4">N-acetyltransferase</fullName>
    </submittedName>
</protein>
<evidence type="ECO:0000313" key="4">
    <source>
        <dbReference type="EMBL" id="NNG35091.1"/>
    </source>
</evidence>
<evidence type="ECO:0000313" key="5">
    <source>
        <dbReference type="Proteomes" id="UP000562984"/>
    </source>
</evidence>
<evidence type="ECO:0000259" key="3">
    <source>
        <dbReference type="PROSITE" id="PS51186"/>
    </source>
</evidence>
<gene>
    <name evidence="4" type="ORF">HKD39_05060</name>
</gene>
<comment type="caution">
    <text evidence="4">The sequence shown here is derived from an EMBL/GenBank/DDBJ whole genome shotgun (WGS) entry which is preliminary data.</text>
</comment>
<dbReference type="Proteomes" id="UP000562984">
    <property type="component" value="Unassembled WGS sequence"/>
</dbReference>
<keyword evidence="1 4" id="KW-0808">Transferase</keyword>
<dbReference type="PROSITE" id="PS51186">
    <property type="entry name" value="GNAT"/>
    <property type="match status" value="1"/>
</dbReference>
<keyword evidence="2" id="KW-0012">Acyltransferase</keyword>
<dbReference type="GO" id="GO:0016747">
    <property type="term" value="F:acyltransferase activity, transferring groups other than amino-acyl groups"/>
    <property type="evidence" value="ECO:0007669"/>
    <property type="project" value="InterPro"/>
</dbReference>
<dbReference type="Gene3D" id="3.40.630.30">
    <property type="match status" value="1"/>
</dbReference>
<feature type="domain" description="N-acetyltransferase" evidence="3">
    <location>
        <begin position="1"/>
        <end position="147"/>
    </location>
</feature>
<evidence type="ECO:0000256" key="2">
    <source>
        <dbReference type="ARBA" id="ARBA00023315"/>
    </source>
</evidence>
<dbReference type="EMBL" id="JABEND010000002">
    <property type="protein sequence ID" value="NNG35091.1"/>
    <property type="molecule type" value="Genomic_DNA"/>
</dbReference>
<dbReference type="InterPro" id="IPR000182">
    <property type="entry name" value="GNAT_dom"/>
</dbReference>
<dbReference type="Pfam" id="PF00583">
    <property type="entry name" value="Acetyltransf_1"/>
    <property type="match status" value="1"/>
</dbReference>
<dbReference type="CDD" id="cd04301">
    <property type="entry name" value="NAT_SF"/>
    <property type="match status" value="1"/>
</dbReference>
<name>A0A849A7Q9_9ACTN</name>
<dbReference type="SUPFAM" id="SSF55729">
    <property type="entry name" value="Acyl-CoA N-acyltransferases (Nat)"/>
    <property type="match status" value="1"/>
</dbReference>
<keyword evidence="5" id="KW-1185">Reference proteome</keyword>
<dbReference type="PANTHER" id="PTHR43072:SF23">
    <property type="entry name" value="UPF0039 PROTEIN C11D3.02C"/>
    <property type="match status" value="1"/>
</dbReference>
<accession>A0A849A7Q9</accession>
<dbReference type="RefSeq" id="WP_171198718.1">
    <property type="nucleotide sequence ID" value="NZ_JABEND010000002.1"/>
</dbReference>
<dbReference type="PANTHER" id="PTHR43072">
    <property type="entry name" value="N-ACETYLTRANSFERASE"/>
    <property type="match status" value="1"/>
</dbReference>
<dbReference type="InterPro" id="IPR016181">
    <property type="entry name" value="Acyl_CoA_acyltransferase"/>
</dbReference>
<dbReference type="AlphaFoldDB" id="A0A849A7Q9"/>
<proteinExistence type="predicted"/>
<sequence length="154" mass="16764">MTAGDWPAVEAIYEAGLAAGNATFETTTPTWEQFDAGKLRDHRFVATDGTRILGWVAASPVSTRDVYAGVVEHSVYVDPAHAGRGIGTALLQALIASTETAGIWTVQSSIFPENTASLALHHRAGFRTIGTRERIAQYHGLWRDTILVERRSRT</sequence>
<reference evidence="4 5" key="1">
    <citation type="submission" date="2020-05" db="EMBL/GenBank/DDBJ databases">
        <title>Nakamurella sp. DB0629 isolated from air conditioner.</title>
        <authorList>
            <person name="Kim D.H."/>
            <person name="Kim D.-U."/>
        </authorList>
    </citation>
    <scope>NUCLEOTIDE SEQUENCE [LARGE SCALE GENOMIC DNA]</scope>
    <source>
        <strain evidence="4 5">DB0629</strain>
    </source>
</reference>